<evidence type="ECO:0000256" key="2">
    <source>
        <dbReference type="ARBA" id="ARBA00023125"/>
    </source>
</evidence>
<dbReference type="KEGG" id="vzi:G5S32_17920"/>
<evidence type="ECO:0000256" key="1">
    <source>
        <dbReference type="ARBA" id="ARBA00023015"/>
    </source>
</evidence>
<dbReference type="EMBL" id="CP049332">
    <property type="protein sequence ID" value="QIH43858.1"/>
    <property type="molecule type" value="Genomic_DNA"/>
</dbReference>
<evidence type="ECO:0000313" key="6">
    <source>
        <dbReference type="Proteomes" id="UP000503003"/>
    </source>
</evidence>
<dbReference type="PRINTS" id="PR00598">
    <property type="entry name" value="HTHMARR"/>
</dbReference>
<dbReference type="Gene3D" id="1.10.10.10">
    <property type="entry name" value="Winged helix-like DNA-binding domain superfamily/Winged helix DNA-binding domain"/>
    <property type="match status" value="1"/>
</dbReference>
<evidence type="ECO:0000313" key="5">
    <source>
        <dbReference type="EMBL" id="QIH43858.1"/>
    </source>
</evidence>
<protein>
    <submittedName>
        <fullName evidence="5">MarR family transcriptional regulator</fullName>
    </submittedName>
</protein>
<accession>A0A6G7CPB3</accession>
<dbReference type="PANTHER" id="PTHR42756:SF1">
    <property type="entry name" value="TRANSCRIPTIONAL REPRESSOR OF EMRAB OPERON"/>
    <property type="match status" value="1"/>
</dbReference>
<dbReference type="Proteomes" id="UP000503003">
    <property type="component" value="Chromosome 2"/>
</dbReference>
<dbReference type="GO" id="GO:0003677">
    <property type="term" value="F:DNA binding"/>
    <property type="evidence" value="ECO:0007669"/>
    <property type="project" value="UniProtKB-KW"/>
</dbReference>
<dbReference type="GO" id="GO:0003700">
    <property type="term" value="F:DNA-binding transcription factor activity"/>
    <property type="evidence" value="ECO:0007669"/>
    <property type="project" value="InterPro"/>
</dbReference>
<dbReference type="InterPro" id="IPR000835">
    <property type="entry name" value="HTH_MarR-typ"/>
</dbReference>
<keyword evidence="3" id="KW-0804">Transcription</keyword>
<dbReference type="PROSITE" id="PS50995">
    <property type="entry name" value="HTH_MARR_2"/>
    <property type="match status" value="1"/>
</dbReference>
<reference evidence="5 6" key="1">
    <citation type="submission" date="2020-02" db="EMBL/GenBank/DDBJ databases">
        <title>A complete genome of a marine bacterium Vibrio sp. ZWAL4003 isolated from the mangrove sediment with the ability to degrade polysaccharides.</title>
        <authorList>
            <person name="Wu J."/>
            <person name="Qu W."/>
            <person name="Zeng R."/>
        </authorList>
    </citation>
    <scope>NUCLEOTIDE SEQUENCE [LARGE SCALE GENOMIC DNA]</scope>
    <source>
        <strain evidence="5 6">ZWAL4003</strain>
    </source>
</reference>
<dbReference type="AlphaFoldDB" id="A0A6G7CPB3"/>
<evidence type="ECO:0000256" key="3">
    <source>
        <dbReference type="ARBA" id="ARBA00023163"/>
    </source>
</evidence>
<organism evidence="5 6">
    <name type="scientific">Vibrio ziniensis</name>
    <dbReference type="NCBI Taxonomy" id="2711221"/>
    <lineage>
        <taxon>Bacteria</taxon>
        <taxon>Pseudomonadati</taxon>
        <taxon>Pseudomonadota</taxon>
        <taxon>Gammaproteobacteria</taxon>
        <taxon>Vibrionales</taxon>
        <taxon>Vibrionaceae</taxon>
        <taxon>Vibrio</taxon>
    </lineage>
</organism>
<dbReference type="PANTHER" id="PTHR42756">
    <property type="entry name" value="TRANSCRIPTIONAL REGULATOR, MARR"/>
    <property type="match status" value="1"/>
</dbReference>
<sequence length="161" mass="18403">MDAIDRVLSQWDKEIPELNTVPMAMIGRLMRLSKILESRIAEVHKKYDLKMGEFDVLATLRRAGMPYRLTPSELLASMLLTSGAMTNRLDKLESKNLIVRKHSQADRRSVEVELTEKGLVLVDDLIVEHVREQEALVDGLSQTEQEQIGQCLKLWLKTFEG</sequence>
<gene>
    <name evidence="5" type="ORF">G5S32_17920</name>
</gene>
<dbReference type="SUPFAM" id="SSF46785">
    <property type="entry name" value="Winged helix' DNA-binding domain"/>
    <property type="match status" value="1"/>
</dbReference>
<keyword evidence="2" id="KW-0238">DNA-binding</keyword>
<dbReference type="InterPro" id="IPR036388">
    <property type="entry name" value="WH-like_DNA-bd_sf"/>
</dbReference>
<dbReference type="InterPro" id="IPR036390">
    <property type="entry name" value="WH_DNA-bd_sf"/>
</dbReference>
<dbReference type="Pfam" id="PF01047">
    <property type="entry name" value="MarR"/>
    <property type="match status" value="1"/>
</dbReference>
<dbReference type="RefSeq" id="WP_165313524.1">
    <property type="nucleotide sequence ID" value="NZ_CP049332.1"/>
</dbReference>
<evidence type="ECO:0000259" key="4">
    <source>
        <dbReference type="PROSITE" id="PS50995"/>
    </source>
</evidence>
<feature type="domain" description="HTH marR-type" evidence="4">
    <location>
        <begin position="22"/>
        <end position="157"/>
    </location>
</feature>
<dbReference type="SMART" id="SM00347">
    <property type="entry name" value="HTH_MARR"/>
    <property type="match status" value="1"/>
</dbReference>
<keyword evidence="1" id="KW-0805">Transcription regulation</keyword>
<name>A0A6G7CPB3_9VIBR</name>
<keyword evidence="6" id="KW-1185">Reference proteome</keyword>
<proteinExistence type="predicted"/>